<dbReference type="AlphaFoldDB" id="A0A6S7F6C8"/>
<dbReference type="Proteomes" id="UP000494183">
    <property type="component" value="Unassembled WGS sequence"/>
</dbReference>
<evidence type="ECO:0000313" key="3">
    <source>
        <dbReference type="Proteomes" id="UP000494183"/>
    </source>
</evidence>
<dbReference type="RefSeq" id="WP_063639851.1">
    <property type="nucleotide sequence ID" value="NZ_CADILH010000001.1"/>
</dbReference>
<dbReference type="EMBL" id="CADILH010000001">
    <property type="protein sequence ID" value="CAB3929871.1"/>
    <property type="molecule type" value="Genomic_DNA"/>
</dbReference>
<protein>
    <submittedName>
        <fullName evidence="2">Uncharacterized protein</fullName>
    </submittedName>
</protein>
<organism evidence="2 3">
    <name type="scientific">Achromobacter insolitus</name>
    <dbReference type="NCBI Taxonomy" id="217204"/>
    <lineage>
        <taxon>Bacteria</taxon>
        <taxon>Pseudomonadati</taxon>
        <taxon>Pseudomonadota</taxon>
        <taxon>Betaproteobacteria</taxon>
        <taxon>Burkholderiales</taxon>
        <taxon>Alcaligenaceae</taxon>
        <taxon>Achromobacter</taxon>
    </lineage>
</organism>
<gene>
    <name evidence="2" type="ORF">LMG6000_00924</name>
</gene>
<feature type="transmembrane region" description="Helical" evidence="1">
    <location>
        <begin position="81"/>
        <end position="100"/>
    </location>
</feature>
<feature type="transmembrane region" description="Helical" evidence="1">
    <location>
        <begin position="34"/>
        <end position="54"/>
    </location>
</feature>
<name>A0A6S7F6C8_9BURK</name>
<keyword evidence="1" id="KW-0812">Transmembrane</keyword>
<sequence length="105" mass="11687">MGLDAGDLLVLLGVAGCAVLTWKIAARAGRSTGLLRLAAGMSLALSAFFFYIWYAQYLKWDFNELGRYYDPVDQVVYTDSGFVWVLPAGALLVFGLLCAWRGWRR</sequence>
<reference evidence="2 3" key="1">
    <citation type="submission" date="2020-04" db="EMBL/GenBank/DDBJ databases">
        <authorList>
            <person name="De Canck E."/>
        </authorList>
    </citation>
    <scope>NUCLEOTIDE SEQUENCE [LARGE SCALE GENOMIC DNA]</scope>
    <source>
        <strain evidence="2 3">LMG 6000</strain>
    </source>
</reference>
<evidence type="ECO:0000313" key="2">
    <source>
        <dbReference type="EMBL" id="CAB3929871.1"/>
    </source>
</evidence>
<evidence type="ECO:0000256" key="1">
    <source>
        <dbReference type="SAM" id="Phobius"/>
    </source>
</evidence>
<accession>A0A6S7F6C8</accession>
<keyword evidence="1" id="KW-1133">Transmembrane helix</keyword>
<keyword evidence="1" id="KW-0472">Membrane</keyword>
<feature type="transmembrane region" description="Helical" evidence="1">
    <location>
        <begin position="6"/>
        <end position="22"/>
    </location>
</feature>
<proteinExistence type="predicted"/>
<keyword evidence="3" id="KW-1185">Reference proteome</keyword>